<dbReference type="AlphaFoldDB" id="A0A660CH39"/>
<accession>A0A660CH39</accession>
<dbReference type="OrthoDB" id="9815778at2"/>
<name>A0A660CH39_9PSEU</name>
<dbReference type="RefSeq" id="WP_051757611.1">
    <property type="nucleotide sequence ID" value="NZ_JOIJ01000005.1"/>
</dbReference>
<feature type="compositionally biased region" description="Polar residues" evidence="1">
    <location>
        <begin position="1"/>
        <end position="11"/>
    </location>
</feature>
<dbReference type="EMBL" id="VLJV01000001">
    <property type="protein sequence ID" value="TWH20849.1"/>
    <property type="molecule type" value="Genomic_DNA"/>
</dbReference>
<reference evidence="2 3" key="1">
    <citation type="submission" date="2019-07" db="EMBL/GenBank/DDBJ databases">
        <title>R&amp;d 2014.</title>
        <authorList>
            <person name="Klenk H.-P."/>
        </authorList>
    </citation>
    <scope>NUCLEOTIDE SEQUENCE [LARGE SCALE GENOMIC DNA]</scope>
    <source>
        <strain evidence="2 3">DSM 43194</strain>
    </source>
</reference>
<organism evidence="2 3">
    <name type="scientific">Prauserella rugosa</name>
    <dbReference type="NCBI Taxonomy" id="43354"/>
    <lineage>
        <taxon>Bacteria</taxon>
        <taxon>Bacillati</taxon>
        <taxon>Actinomycetota</taxon>
        <taxon>Actinomycetes</taxon>
        <taxon>Pseudonocardiales</taxon>
        <taxon>Pseudonocardiaceae</taxon>
        <taxon>Prauserella</taxon>
    </lineage>
</organism>
<comment type="caution">
    <text evidence="2">The sequence shown here is derived from an EMBL/GenBank/DDBJ whole genome shotgun (WGS) entry which is preliminary data.</text>
</comment>
<evidence type="ECO:0000256" key="1">
    <source>
        <dbReference type="SAM" id="MobiDB-lite"/>
    </source>
</evidence>
<gene>
    <name evidence="2" type="ORF">JD82_02698</name>
</gene>
<feature type="compositionally biased region" description="Basic and acidic residues" evidence="1">
    <location>
        <begin position="125"/>
        <end position="146"/>
    </location>
</feature>
<evidence type="ECO:0000313" key="2">
    <source>
        <dbReference type="EMBL" id="TWH20849.1"/>
    </source>
</evidence>
<keyword evidence="3" id="KW-1185">Reference proteome</keyword>
<sequence length="412" mass="41997">MPTVENPSTLDDPSLDRPKAMDDIDRHAEQAKQLKSGAVNQQAKKIGGAGATAGNVGDDLKAFREDVLRGWDGKDAEAVAEHLSQLSKASYKVSDKAEAARKALAGVSEILADVKRKVAQLAQEAGEKDAENRKLISAARDRKNSSDDENDISSAAEEIERLRNLNERDANGKKEDIKRLLDNAESEIDELLKPLGLEIEGGFVELLPADSGAASTSASNASPAPINMAGGDAPAVSSGGGGGSAGGGGGADYAASGVAPGGGTPGKVNVTGDNPAAIAESVMGKSAAQLIASGELPMNNVPTNVCCANFVTACLEKAGWIDWHSDSVSDMAAKLKADGWQSVPVSEAPPGSVVISNDGGHTVMVGDGDPPFIGSNNINPDGSQSISAGGESGMVEVLAPPPGLVEQTMGKN</sequence>
<dbReference type="Proteomes" id="UP000317303">
    <property type="component" value="Unassembled WGS sequence"/>
</dbReference>
<feature type="region of interest" description="Disordered" evidence="1">
    <location>
        <begin position="124"/>
        <end position="155"/>
    </location>
</feature>
<feature type="region of interest" description="Disordered" evidence="1">
    <location>
        <begin position="1"/>
        <end position="56"/>
    </location>
</feature>
<feature type="compositionally biased region" description="Basic and acidic residues" evidence="1">
    <location>
        <begin position="14"/>
        <end position="32"/>
    </location>
</feature>
<protein>
    <submittedName>
        <fullName evidence="2">Uncharacterized protein</fullName>
    </submittedName>
</protein>
<evidence type="ECO:0000313" key="3">
    <source>
        <dbReference type="Proteomes" id="UP000317303"/>
    </source>
</evidence>
<proteinExistence type="predicted"/>